<feature type="region of interest" description="Disordered" evidence="1">
    <location>
        <begin position="48"/>
        <end position="69"/>
    </location>
</feature>
<feature type="region of interest" description="Disordered" evidence="1">
    <location>
        <begin position="92"/>
        <end position="116"/>
    </location>
</feature>
<evidence type="ECO:0000256" key="2">
    <source>
        <dbReference type="SAM" id="SignalP"/>
    </source>
</evidence>
<sequence length="116" mass="11565">MKLMSLRFAPAAAAALMALSGLVQAGLVQSVMADEAAPFTPIQLESVQLAQSGKGGPQGGRPPREAFEACQSKAANDSCRVTLPDGNAMTGTCQAPPQGGDGAMACVPAGGPKPRG</sequence>
<feature type="signal peptide" evidence="2">
    <location>
        <begin position="1"/>
        <end position="25"/>
    </location>
</feature>
<keyword evidence="4" id="KW-1185">Reference proteome</keyword>
<feature type="chain" id="PRO_5047406322" evidence="2">
    <location>
        <begin position="26"/>
        <end position="116"/>
    </location>
</feature>
<organism evidence="3 4">
    <name type="scientific">Roseibium polysiphoniae</name>
    <dbReference type="NCBI Taxonomy" id="2571221"/>
    <lineage>
        <taxon>Bacteria</taxon>
        <taxon>Pseudomonadati</taxon>
        <taxon>Pseudomonadota</taxon>
        <taxon>Alphaproteobacteria</taxon>
        <taxon>Hyphomicrobiales</taxon>
        <taxon>Stappiaceae</taxon>
        <taxon>Roseibium</taxon>
    </lineage>
</organism>
<reference evidence="3 4" key="1">
    <citation type="submission" date="2020-09" db="EMBL/GenBank/DDBJ databases">
        <title>The genome sequence of type strain Labrenzia polysiphoniae KACC 19711.</title>
        <authorList>
            <person name="Liu Y."/>
        </authorList>
    </citation>
    <scope>NUCLEOTIDE SEQUENCE [LARGE SCALE GENOMIC DNA]</scope>
    <source>
        <strain evidence="3 4">KACC 19711</strain>
    </source>
</reference>
<dbReference type="EMBL" id="JACYXJ010000001">
    <property type="protein sequence ID" value="MBD8874663.1"/>
    <property type="molecule type" value="Genomic_DNA"/>
</dbReference>
<proteinExistence type="predicted"/>
<evidence type="ECO:0000313" key="3">
    <source>
        <dbReference type="EMBL" id="MBD8874663.1"/>
    </source>
</evidence>
<name>A0ABR9C562_9HYPH</name>
<comment type="caution">
    <text evidence="3">The sequence shown here is derived from an EMBL/GenBank/DDBJ whole genome shotgun (WGS) entry which is preliminary data.</text>
</comment>
<keyword evidence="2" id="KW-0732">Signal</keyword>
<accession>A0ABR9C562</accession>
<gene>
    <name evidence="3" type="ORF">IG617_00050</name>
</gene>
<evidence type="ECO:0000256" key="1">
    <source>
        <dbReference type="SAM" id="MobiDB-lite"/>
    </source>
</evidence>
<evidence type="ECO:0000313" key="4">
    <source>
        <dbReference type="Proteomes" id="UP000615687"/>
    </source>
</evidence>
<dbReference type="RefSeq" id="WP_192106177.1">
    <property type="nucleotide sequence ID" value="NZ_JACYXJ010000001.1"/>
</dbReference>
<dbReference type="Proteomes" id="UP000615687">
    <property type="component" value="Unassembled WGS sequence"/>
</dbReference>
<protein>
    <submittedName>
        <fullName evidence="3">Uncharacterized protein</fullName>
    </submittedName>
</protein>